<dbReference type="Pfam" id="PF17312">
    <property type="entry name" value="Helveticin_J"/>
    <property type="match status" value="1"/>
</dbReference>
<accession>C2E7S3</accession>
<dbReference type="AlphaFoldDB" id="C2E7S3"/>
<dbReference type="HOGENOM" id="CLU_072554_0_0_9"/>
<dbReference type="EMBL" id="ACGR01000044">
    <property type="protein sequence ID" value="EEJ59115.1"/>
    <property type="molecule type" value="Genomic_DNA"/>
</dbReference>
<sequence length="352" mass="39521">MIQIAHNKFESRINKERIGPVMIGRETQIRLVNKLENIHHVVVQASAIDGSNVFALQLLHKQSDVVVYQTPNDSETVTFDEDHPILYLKGPNSAGTAGGHTQTWIQSGENNKWFVGTKPKRHGNTYWTTQIARVTVPGYQTQVFANNTDLPRLSYLNRAGAGYGDGGTVYPGKDLVRVEATVSPNGHYFLIASIDITHTGYFALYDLNEVNNKLDAAEEKAEDINIENLTCLGAFKVPHFNDQKIVSIQGYGIDDNKDIYISSQPSPHTTFLGFPRQGKPREIIKIPWGMVDPDKWSVVNLDNSLKLDALDFCTEFEGIQVTSDCLYLTVAYHQRSSDLTTLMNRIYQVEKF</sequence>
<evidence type="ECO:0008006" key="3">
    <source>
        <dbReference type="Google" id="ProtNLM"/>
    </source>
</evidence>
<organism evidence="1 2">
    <name type="scientific">Lactobacillus johnsonii ATCC 33200</name>
    <dbReference type="NCBI Taxonomy" id="525330"/>
    <lineage>
        <taxon>Bacteria</taxon>
        <taxon>Bacillati</taxon>
        <taxon>Bacillota</taxon>
        <taxon>Bacilli</taxon>
        <taxon>Lactobacillales</taxon>
        <taxon>Lactobacillaceae</taxon>
        <taxon>Lactobacillus</taxon>
    </lineage>
</organism>
<gene>
    <name evidence="1" type="ORF">HMPREF0528_1797</name>
</gene>
<comment type="caution">
    <text evidence="1">The sequence shown here is derived from an EMBL/GenBank/DDBJ whole genome shotgun (WGS) entry which is preliminary data.</text>
</comment>
<reference evidence="1 2" key="1">
    <citation type="submission" date="2009-01" db="EMBL/GenBank/DDBJ databases">
        <authorList>
            <person name="Qin X."/>
            <person name="Bachman B."/>
            <person name="Battles P."/>
            <person name="Bell A."/>
            <person name="Bess C."/>
            <person name="Bickham C."/>
            <person name="Chaboub L."/>
            <person name="Chen D."/>
            <person name="Coyle M."/>
            <person name="Deiros D.R."/>
            <person name="Dinh H."/>
            <person name="Forbes L."/>
            <person name="Fowler G."/>
            <person name="Francisco L."/>
            <person name="Fu Q."/>
            <person name="Gubbala S."/>
            <person name="Hale W."/>
            <person name="Han Y."/>
            <person name="Hemphill L."/>
            <person name="Highlander S.K."/>
            <person name="Hirani K."/>
            <person name="Hogues M."/>
            <person name="Jackson L."/>
            <person name="Jakkamsetti A."/>
            <person name="Javaid M."/>
            <person name="Jiang H."/>
            <person name="Korchina V."/>
            <person name="Kovar C."/>
            <person name="Lara F."/>
            <person name="Lee S."/>
            <person name="Mata R."/>
            <person name="Mathew T."/>
            <person name="Moen C."/>
            <person name="Morales K."/>
            <person name="Munidasa M."/>
            <person name="Nazareth L."/>
            <person name="Ngo R."/>
            <person name="Nguyen L."/>
            <person name="Okwuonu G."/>
            <person name="Ongeri F."/>
            <person name="Patil S."/>
            <person name="Petrosino J."/>
            <person name="Pham C."/>
            <person name="Pham P."/>
            <person name="Pu L.-L."/>
            <person name="Puazo M."/>
            <person name="Raj R."/>
            <person name="Reid J."/>
            <person name="Rouhana J."/>
            <person name="Saada N."/>
            <person name="Shang Y."/>
            <person name="Simmons D."/>
            <person name="Thornton R."/>
            <person name="Warren J."/>
            <person name="Weissenberger G."/>
            <person name="Zhang J."/>
            <person name="Zhang L."/>
            <person name="Zhou C."/>
            <person name="Zhu D."/>
            <person name="Muzny D."/>
            <person name="Worley K."/>
            <person name="Gibbs R."/>
        </authorList>
    </citation>
    <scope>NUCLEOTIDE SEQUENCE [LARGE SCALE GENOMIC DNA]</scope>
    <source>
        <strain evidence="1 2">ATCC 33200</strain>
    </source>
</reference>
<protein>
    <recommendedName>
        <fullName evidence="3">Bacteriocin helveticin-J</fullName>
    </recommendedName>
</protein>
<dbReference type="InterPro" id="IPR035280">
    <property type="entry name" value="Helveticin_J"/>
</dbReference>
<proteinExistence type="predicted"/>
<evidence type="ECO:0000313" key="1">
    <source>
        <dbReference type="EMBL" id="EEJ59115.1"/>
    </source>
</evidence>
<dbReference type="Proteomes" id="UP000003491">
    <property type="component" value="Unassembled WGS sequence"/>
</dbReference>
<evidence type="ECO:0000313" key="2">
    <source>
        <dbReference type="Proteomes" id="UP000003491"/>
    </source>
</evidence>
<name>C2E7S3_LACJH</name>
<dbReference type="GO" id="GO:0042742">
    <property type="term" value="P:defense response to bacterium"/>
    <property type="evidence" value="ECO:0007669"/>
    <property type="project" value="InterPro"/>
</dbReference>